<evidence type="ECO:0000313" key="5">
    <source>
        <dbReference type="Proteomes" id="UP001551011"/>
    </source>
</evidence>
<comment type="caution">
    <text evidence="4">The sequence shown here is derived from an EMBL/GenBank/DDBJ whole genome shotgun (WGS) entry which is preliminary data.</text>
</comment>
<keyword evidence="2" id="KW-0456">Lyase</keyword>
<dbReference type="Proteomes" id="UP001551011">
    <property type="component" value="Unassembled WGS sequence"/>
</dbReference>
<keyword evidence="1" id="KW-0210">Decarboxylase</keyword>
<evidence type="ECO:0000256" key="1">
    <source>
        <dbReference type="ARBA" id="ARBA00022793"/>
    </source>
</evidence>
<dbReference type="PANTHER" id="PTHR42818">
    <property type="entry name" value="SULFOPYRUVATE DECARBOXYLASE SUBUNIT ALPHA"/>
    <property type="match status" value="1"/>
</dbReference>
<proteinExistence type="predicted"/>
<dbReference type="RefSeq" id="WP_048910655.1">
    <property type="nucleotide sequence ID" value="NZ_JBEXDP010000027.1"/>
</dbReference>
<evidence type="ECO:0000259" key="3">
    <source>
        <dbReference type="Pfam" id="PF02776"/>
    </source>
</evidence>
<sequence>MTVTQIEPAPAGQLDSPAQQLVRAFAERGFTHFTGVPCSLLKGVFQVLEGKQAPLAEGLTYLPAPREDSALGVASGLAAAGARPVVLMQNSGLGYSLNVLTSLNLIYDLHVPLIVSWRGHDGNDAVEHDVIGRELTNLLDVFDLKHTVFDPEKPYASVDRCLAKAEDGRFTPVLIVKEGI</sequence>
<gene>
    <name evidence="4" type="ORF">AB0H04_30860</name>
</gene>
<evidence type="ECO:0000313" key="4">
    <source>
        <dbReference type="EMBL" id="MEU5711222.1"/>
    </source>
</evidence>
<accession>A0ABV3AHK6</accession>
<dbReference type="SUPFAM" id="SSF52518">
    <property type="entry name" value="Thiamin diphosphate-binding fold (THDP-binding)"/>
    <property type="match status" value="1"/>
</dbReference>
<protein>
    <submittedName>
        <fullName evidence="4">Thiamine pyrophosphate-binding protein</fullName>
    </submittedName>
</protein>
<organism evidence="4 5">
    <name type="scientific">Streptomyces flaveolus</name>
    <dbReference type="NCBI Taxonomy" id="67297"/>
    <lineage>
        <taxon>Bacteria</taxon>
        <taxon>Bacillati</taxon>
        <taxon>Actinomycetota</taxon>
        <taxon>Actinomycetes</taxon>
        <taxon>Kitasatosporales</taxon>
        <taxon>Streptomycetaceae</taxon>
        <taxon>Streptomyces</taxon>
    </lineage>
</organism>
<dbReference type="Gene3D" id="3.40.50.970">
    <property type="match status" value="1"/>
</dbReference>
<evidence type="ECO:0000256" key="2">
    <source>
        <dbReference type="ARBA" id="ARBA00023239"/>
    </source>
</evidence>
<feature type="domain" description="Thiamine pyrophosphate enzyme N-terminal TPP-binding" evidence="3">
    <location>
        <begin position="18"/>
        <end position="115"/>
    </location>
</feature>
<dbReference type="InterPro" id="IPR029061">
    <property type="entry name" value="THDP-binding"/>
</dbReference>
<dbReference type="Pfam" id="PF02776">
    <property type="entry name" value="TPP_enzyme_N"/>
    <property type="match status" value="1"/>
</dbReference>
<dbReference type="InterPro" id="IPR012001">
    <property type="entry name" value="Thiamin_PyroP_enz_TPP-bd_dom"/>
</dbReference>
<reference evidence="4 5" key="1">
    <citation type="submission" date="2024-06" db="EMBL/GenBank/DDBJ databases">
        <title>The Natural Products Discovery Center: Release of the First 8490 Sequenced Strains for Exploring Actinobacteria Biosynthetic Diversity.</title>
        <authorList>
            <person name="Kalkreuter E."/>
            <person name="Kautsar S.A."/>
            <person name="Yang D."/>
            <person name="Bader C.D."/>
            <person name="Teijaro C.N."/>
            <person name="Fluegel L."/>
            <person name="Davis C.M."/>
            <person name="Simpson J.R."/>
            <person name="Lauterbach L."/>
            <person name="Steele A.D."/>
            <person name="Gui C."/>
            <person name="Meng S."/>
            <person name="Li G."/>
            <person name="Viehrig K."/>
            <person name="Ye F."/>
            <person name="Su P."/>
            <person name="Kiefer A.F."/>
            <person name="Nichols A."/>
            <person name="Cepeda A.J."/>
            <person name="Yan W."/>
            <person name="Fan B."/>
            <person name="Jiang Y."/>
            <person name="Adhikari A."/>
            <person name="Zheng C.-J."/>
            <person name="Schuster L."/>
            <person name="Cowan T.M."/>
            <person name="Smanski M.J."/>
            <person name="Chevrette M.G."/>
            <person name="De Carvalho L.P.S."/>
            <person name="Shen B."/>
        </authorList>
    </citation>
    <scope>NUCLEOTIDE SEQUENCE [LARGE SCALE GENOMIC DNA]</scope>
    <source>
        <strain evidence="4 5">NPDC020594</strain>
    </source>
</reference>
<dbReference type="EMBL" id="JBFAEG010000025">
    <property type="protein sequence ID" value="MEU5711222.1"/>
    <property type="molecule type" value="Genomic_DNA"/>
</dbReference>
<keyword evidence="5" id="KW-1185">Reference proteome</keyword>
<name>A0ABV3AHK6_9ACTN</name>
<dbReference type="InterPro" id="IPR051818">
    <property type="entry name" value="TPP_dependent_decarboxylase"/>
</dbReference>
<dbReference type="PANTHER" id="PTHR42818:SF1">
    <property type="entry name" value="SULFOPYRUVATE DECARBOXYLASE"/>
    <property type="match status" value="1"/>
</dbReference>